<keyword evidence="3" id="KW-1185">Reference proteome</keyword>
<accession>A0A517QTP5</accession>
<organism evidence="2 3">
    <name type="scientific">Thalassoglobus polymorphus</name>
    <dbReference type="NCBI Taxonomy" id="2527994"/>
    <lineage>
        <taxon>Bacteria</taxon>
        <taxon>Pseudomonadati</taxon>
        <taxon>Planctomycetota</taxon>
        <taxon>Planctomycetia</taxon>
        <taxon>Planctomycetales</taxon>
        <taxon>Planctomycetaceae</taxon>
        <taxon>Thalassoglobus</taxon>
    </lineage>
</organism>
<dbReference type="EMBL" id="CP036267">
    <property type="protein sequence ID" value="QDT35016.1"/>
    <property type="molecule type" value="Genomic_DNA"/>
</dbReference>
<evidence type="ECO:0000259" key="1">
    <source>
        <dbReference type="Pfam" id="PF05076"/>
    </source>
</evidence>
<protein>
    <submittedName>
        <fullName evidence="2">Suppressor of fused protein (SUFU)</fullName>
    </submittedName>
</protein>
<dbReference type="InterPro" id="IPR020941">
    <property type="entry name" value="SUFU-like_domain"/>
</dbReference>
<dbReference type="KEGG" id="tpol:Mal48_42890"/>
<feature type="domain" description="Suppressor of fused-like" evidence="1">
    <location>
        <begin position="33"/>
        <end position="176"/>
    </location>
</feature>
<gene>
    <name evidence="2" type="ORF">Mal48_42890</name>
</gene>
<proteinExistence type="predicted"/>
<evidence type="ECO:0000313" key="3">
    <source>
        <dbReference type="Proteomes" id="UP000315724"/>
    </source>
</evidence>
<name>A0A517QTP5_9PLAN</name>
<dbReference type="Proteomes" id="UP000315724">
    <property type="component" value="Chromosome"/>
</dbReference>
<sequence length="195" mass="22094">MNRLPKCNPYFETLWGEPDKIVQTRLPNVKFPVSVFVFCPESTGREFFTFLTSGLASFQSHDSQFGRSELVLYSKEFDEFYAELLHLCAKVIVGRGLDINHGDIIPHGAPPRPVFPETPWTHILFHESGIEPDSNLSNELTILGAPVFLYNLMLISAAESQFIEKHGIVEFSNLLAIDLNPIEFEIISRDRNVVV</sequence>
<dbReference type="AlphaFoldDB" id="A0A517QTP5"/>
<dbReference type="RefSeq" id="WP_145203881.1">
    <property type="nucleotide sequence ID" value="NZ_CP036267.1"/>
</dbReference>
<reference evidence="2 3" key="1">
    <citation type="submission" date="2019-02" db="EMBL/GenBank/DDBJ databases">
        <title>Deep-cultivation of Planctomycetes and their phenomic and genomic characterization uncovers novel biology.</title>
        <authorList>
            <person name="Wiegand S."/>
            <person name="Jogler M."/>
            <person name="Boedeker C."/>
            <person name="Pinto D."/>
            <person name="Vollmers J."/>
            <person name="Rivas-Marin E."/>
            <person name="Kohn T."/>
            <person name="Peeters S.H."/>
            <person name="Heuer A."/>
            <person name="Rast P."/>
            <person name="Oberbeckmann S."/>
            <person name="Bunk B."/>
            <person name="Jeske O."/>
            <person name="Meyerdierks A."/>
            <person name="Storesund J.E."/>
            <person name="Kallscheuer N."/>
            <person name="Luecker S."/>
            <person name="Lage O.M."/>
            <person name="Pohl T."/>
            <person name="Merkel B.J."/>
            <person name="Hornburger P."/>
            <person name="Mueller R.-W."/>
            <person name="Bruemmer F."/>
            <person name="Labrenz M."/>
            <person name="Spormann A.M."/>
            <person name="Op den Camp H."/>
            <person name="Overmann J."/>
            <person name="Amann R."/>
            <person name="Jetten M.S.M."/>
            <person name="Mascher T."/>
            <person name="Medema M.H."/>
            <person name="Devos D.P."/>
            <person name="Kaster A.-K."/>
            <person name="Ovreas L."/>
            <person name="Rohde M."/>
            <person name="Galperin M.Y."/>
            <person name="Jogler C."/>
        </authorList>
    </citation>
    <scope>NUCLEOTIDE SEQUENCE [LARGE SCALE GENOMIC DNA]</scope>
    <source>
        <strain evidence="2 3">Mal48</strain>
    </source>
</reference>
<evidence type="ECO:0000313" key="2">
    <source>
        <dbReference type="EMBL" id="QDT35016.1"/>
    </source>
</evidence>
<dbReference type="Pfam" id="PF05076">
    <property type="entry name" value="SUFU"/>
    <property type="match status" value="1"/>
</dbReference>